<dbReference type="Proteomes" id="UP000535491">
    <property type="component" value="Unassembled WGS sequence"/>
</dbReference>
<evidence type="ECO:0000313" key="2">
    <source>
        <dbReference type="EMBL" id="MBA4496221.1"/>
    </source>
</evidence>
<dbReference type="Gene3D" id="3.50.30.10">
    <property type="entry name" value="Phosphohistidine domain"/>
    <property type="match status" value="1"/>
</dbReference>
<organism evidence="2 3">
    <name type="scientific">Paenactinomyces guangxiensis</name>
    <dbReference type="NCBI Taxonomy" id="1490290"/>
    <lineage>
        <taxon>Bacteria</taxon>
        <taxon>Bacillati</taxon>
        <taxon>Bacillota</taxon>
        <taxon>Bacilli</taxon>
        <taxon>Bacillales</taxon>
        <taxon>Thermoactinomycetaceae</taxon>
        <taxon>Paenactinomyces</taxon>
    </lineage>
</organism>
<comment type="caution">
    <text evidence="2">The sequence shown here is derived from an EMBL/GenBank/DDBJ whole genome shotgun (WGS) entry which is preliminary data.</text>
</comment>
<evidence type="ECO:0000313" key="3">
    <source>
        <dbReference type="Proteomes" id="UP000535491"/>
    </source>
</evidence>
<dbReference type="AlphaFoldDB" id="A0A7W1WUC7"/>
<reference evidence="2 3" key="1">
    <citation type="submission" date="2020-07" db="EMBL/GenBank/DDBJ databases">
        <authorList>
            <person name="Feng H."/>
        </authorList>
    </citation>
    <scope>NUCLEOTIDE SEQUENCE [LARGE SCALE GENOMIC DNA]</scope>
    <source>
        <strain evidence="3">s-10</strain>
    </source>
</reference>
<dbReference type="PANTHER" id="PTHR43615">
    <property type="entry name" value="PHOSPHOENOLPYRUVATE SYNTHASE-RELATED"/>
    <property type="match status" value="1"/>
</dbReference>
<dbReference type="InterPro" id="IPR051549">
    <property type="entry name" value="PEP_Utilizing_Enz"/>
</dbReference>
<sequence>MGCNQIKGGSRVLTSEGEVITGVRSNAQAPPDALLGTPVSAGVAEGYVKVVLHPGEGKLKKGDILVAPFTDPGWAPLFHSAKALVTEVGGLMTHGSVVAREYGIPPVVGVDNATKTLKDGQYVRIDGSRGFVQILNEKGKQP</sequence>
<dbReference type="InterPro" id="IPR036637">
    <property type="entry name" value="Phosphohistidine_dom_sf"/>
</dbReference>
<accession>A0A7W1WUC7</accession>
<evidence type="ECO:0000259" key="1">
    <source>
        <dbReference type="Pfam" id="PF00391"/>
    </source>
</evidence>
<dbReference type="InterPro" id="IPR008279">
    <property type="entry name" value="PEP-util_enz_mobile_dom"/>
</dbReference>
<protein>
    <recommendedName>
        <fullName evidence="1">PEP-utilising enzyme mobile domain-containing protein</fullName>
    </recommendedName>
</protein>
<feature type="domain" description="PEP-utilising enzyme mobile" evidence="1">
    <location>
        <begin position="60"/>
        <end position="130"/>
    </location>
</feature>
<dbReference type="PANTHER" id="PTHR43615:SF1">
    <property type="entry name" value="PPDK_N DOMAIN-CONTAINING PROTEIN"/>
    <property type="match status" value="1"/>
</dbReference>
<dbReference type="EMBL" id="JACEIQ010000026">
    <property type="protein sequence ID" value="MBA4496221.1"/>
    <property type="molecule type" value="Genomic_DNA"/>
</dbReference>
<proteinExistence type="predicted"/>
<dbReference type="GO" id="GO:0016772">
    <property type="term" value="F:transferase activity, transferring phosphorus-containing groups"/>
    <property type="evidence" value="ECO:0007669"/>
    <property type="project" value="InterPro"/>
</dbReference>
<dbReference type="SUPFAM" id="SSF52009">
    <property type="entry name" value="Phosphohistidine domain"/>
    <property type="match status" value="1"/>
</dbReference>
<name>A0A7W1WUC7_9BACL</name>
<gene>
    <name evidence="2" type="ORF">H1191_18290</name>
</gene>
<keyword evidence="3" id="KW-1185">Reference proteome</keyword>
<dbReference type="Pfam" id="PF00391">
    <property type="entry name" value="PEP-utilizers"/>
    <property type="match status" value="1"/>
</dbReference>